<keyword evidence="1" id="KW-0472">Membrane</keyword>
<evidence type="ECO:0000313" key="3">
    <source>
        <dbReference type="Proteomes" id="UP000272003"/>
    </source>
</evidence>
<dbReference type="Proteomes" id="UP000272003">
    <property type="component" value="Chromosome"/>
</dbReference>
<name>A0A387B1H5_9LACO</name>
<dbReference type="AlphaFoldDB" id="A0A387B1H5"/>
<accession>A0A387B1H5</accession>
<protein>
    <recommendedName>
        <fullName evidence="4">Cell division protein</fullName>
    </recommendedName>
</protein>
<organism evidence="2 3">
    <name type="scientific">Apilactobacillus bombintestini</name>
    <dbReference type="NCBI Taxonomy" id="2419772"/>
    <lineage>
        <taxon>Bacteria</taxon>
        <taxon>Bacillati</taxon>
        <taxon>Bacillota</taxon>
        <taxon>Bacilli</taxon>
        <taxon>Lactobacillales</taxon>
        <taxon>Lactobacillaceae</taxon>
        <taxon>Apilactobacillus</taxon>
    </lineage>
</organism>
<keyword evidence="1" id="KW-1133">Transmembrane helix</keyword>
<feature type="transmembrane region" description="Helical" evidence="1">
    <location>
        <begin position="158"/>
        <end position="176"/>
    </location>
</feature>
<feature type="transmembrane region" description="Helical" evidence="1">
    <location>
        <begin position="573"/>
        <end position="594"/>
    </location>
</feature>
<evidence type="ECO:0000256" key="1">
    <source>
        <dbReference type="SAM" id="Phobius"/>
    </source>
</evidence>
<feature type="transmembrane region" description="Helical" evidence="1">
    <location>
        <begin position="104"/>
        <end position="122"/>
    </location>
</feature>
<feature type="transmembrane region" description="Helical" evidence="1">
    <location>
        <begin position="348"/>
        <end position="364"/>
    </location>
</feature>
<dbReference type="OrthoDB" id="2328595at2"/>
<keyword evidence="1" id="KW-0812">Transmembrane</keyword>
<feature type="transmembrane region" description="Helical" evidence="1">
    <location>
        <begin position="183"/>
        <end position="213"/>
    </location>
</feature>
<feature type="transmembrane region" description="Helical" evidence="1">
    <location>
        <begin position="12"/>
        <end position="31"/>
    </location>
</feature>
<proteinExistence type="predicted"/>
<feature type="transmembrane region" description="Helical" evidence="1">
    <location>
        <begin position="134"/>
        <end position="152"/>
    </location>
</feature>
<sequence length="600" mass="68613">MQAVKNGFKRFYNSRGFPILVMLIMALLLLIKPLLHSSMIIGADSLFHFNRFYDAAEQFKTGHFSYFLMNYGFGQSGRIVNAMYGPMFAYLSGLLLLITPNWYIFEMVYTVIILLIAGIGMYKLCRVNKVSRELAMLAGIIFMYSTPVFLWVSSQQFTGVGAAFLPWLFVGITRMLRNQKMPLLYVSVSMAILIQTHLLSSILGFAAIIPIWIVTLCKTKRKWRLIGQTVIATILVLLLTANVWGGMLSVFSGNYLVTAFPTINLVDNSLIINKLSSYLLVVRPMEILLIIYVTYYLITRFKKLDYVVKTISIVGLGACILATDLFPWTWVQKWVPDLTMYLQFPRRIMALSLVMIILAWAMMLSDNDKAFTVPGVNAYRKGIRLGIVFLLICSTLGINYRVLSAQMQTERILINNRESSASLNHVTSLAEQNHHYYKNDFYGNNLSYLIGDLAKNMPDYVPSQARINHLSYYEIHPYNEVYIYLVKPYIDNDVKYVKTVNKDASLTITWNNDSKKTKSFAVPAVKYARTQVTFNGQRLNNPSLTAINSLIVKARPGKNQLVLKYPIGYTQRWLITAAITWLLVLLLILINFILRKRRQK</sequence>
<feature type="transmembrane region" description="Helical" evidence="1">
    <location>
        <begin position="79"/>
        <end position="98"/>
    </location>
</feature>
<reference evidence="2 3" key="1">
    <citation type="submission" date="2018-09" db="EMBL/GenBank/DDBJ databases">
        <title>Genome sequencing of strain BHWM-4.</title>
        <authorList>
            <person name="Heo J."/>
            <person name="Kim S.-J."/>
            <person name="Kwon S.-W."/>
        </authorList>
    </citation>
    <scope>NUCLEOTIDE SEQUENCE [LARGE SCALE GENOMIC DNA]</scope>
    <source>
        <strain evidence="2 3">BHWM-4</strain>
    </source>
</reference>
<feature type="transmembrane region" description="Helical" evidence="1">
    <location>
        <begin position="278"/>
        <end position="298"/>
    </location>
</feature>
<keyword evidence="3" id="KW-1185">Reference proteome</keyword>
<dbReference type="EMBL" id="CP032626">
    <property type="protein sequence ID" value="AYF92990.1"/>
    <property type="molecule type" value="Genomic_DNA"/>
</dbReference>
<evidence type="ECO:0008006" key="4">
    <source>
        <dbReference type="Google" id="ProtNLM"/>
    </source>
</evidence>
<evidence type="ECO:0000313" key="2">
    <source>
        <dbReference type="EMBL" id="AYF92990.1"/>
    </source>
</evidence>
<dbReference type="RefSeq" id="WP_120784754.1">
    <property type="nucleotide sequence ID" value="NZ_CP032626.1"/>
</dbReference>
<gene>
    <name evidence="2" type="ORF">D7I45_05730</name>
</gene>
<dbReference type="KEGG" id="abom:D7I45_05730"/>
<feature type="transmembrane region" description="Helical" evidence="1">
    <location>
        <begin position="225"/>
        <end position="243"/>
    </location>
</feature>
<feature type="transmembrane region" description="Helical" evidence="1">
    <location>
        <begin position="385"/>
        <end position="403"/>
    </location>
</feature>
<feature type="transmembrane region" description="Helical" evidence="1">
    <location>
        <begin position="310"/>
        <end position="328"/>
    </location>
</feature>